<protein>
    <submittedName>
        <fullName evidence="2">Uncharacterized protein</fullName>
    </submittedName>
</protein>
<keyword evidence="1" id="KW-0472">Membrane</keyword>
<accession>A0A0M9WF77</accession>
<name>A0A0M9WF77_9EURO</name>
<reference evidence="2 3" key="1">
    <citation type="submission" date="2015-08" db="EMBL/GenBank/DDBJ databases">
        <title>Genome sequencing of Penicillium nordicum.</title>
        <authorList>
            <person name="Nguyen H.D."/>
            <person name="Seifert K.A."/>
        </authorList>
    </citation>
    <scope>NUCLEOTIDE SEQUENCE [LARGE SCALE GENOMIC DNA]</scope>
    <source>
        <strain evidence="2 3">DAOMC 185683</strain>
    </source>
</reference>
<dbReference type="AlphaFoldDB" id="A0A0M9WF77"/>
<proteinExistence type="predicted"/>
<evidence type="ECO:0000256" key="1">
    <source>
        <dbReference type="SAM" id="Phobius"/>
    </source>
</evidence>
<keyword evidence="1" id="KW-0812">Transmembrane</keyword>
<comment type="caution">
    <text evidence="2">The sequence shown here is derived from an EMBL/GenBank/DDBJ whole genome shotgun (WGS) entry which is preliminary data.</text>
</comment>
<evidence type="ECO:0000313" key="2">
    <source>
        <dbReference type="EMBL" id="KOS42393.1"/>
    </source>
</evidence>
<dbReference type="Proteomes" id="UP000037696">
    <property type="component" value="Unassembled WGS sequence"/>
</dbReference>
<organism evidence="2 3">
    <name type="scientific">Penicillium nordicum</name>
    <dbReference type="NCBI Taxonomy" id="229535"/>
    <lineage>
        <taxon>Eukaryota</taxon>
        <taxon>Fungi</taxon>
        <taxon>Dikarya</taxon>
        <taxon>Ascomycota</taxon>
        <taxon>Pezizomycotina</taxon>
        <taxon>Eurotiomycetes</taxon>
        <taxon>Eurotiomycetidae</taxon>
        <taxon>Eurotiales</taxon>
        <taxon>Aspergillaceae</taxon>
        <taxon>Penicillium</taxon>
    </lineage>
</organism>
<evidence type="ECO:0000313" key="3">
    <source>
        <dbReference type="Proteomes" id="UP000037696"/>
    </source>
</evidence>
<keyword evidence="3" id="KW-1185">Reference proteome</keyword>
<feature type="transmembrane region" description="Helical" evidence="1">
    <location>
        <begin position="34"/>
        <end position="56"/>
    </location>
</feature>
<gene>
    <name evidence="2" type="ORF">ACN38_g6731</name>
</gene>
<keyword evidence="1" id="KW-1133">Transmembrane helix</keyword>
<dbReference type="EMBL" id="LHQQ01000107">
    <property type="protein sequence ID" value="KOS42393.1"/>
    <property type="molecule type" value="Genomic_DNA"/>
</dbReference>
<sequence length="80" mass="8865">MGCENDCICGFCPAESGVIYRWLLRRSARRSTQLVAVISCHTSVVNGCLGSIAVILKPHTRYTACIFEVTRSYVSHIQSE</sequence>